<reference evidence="1" key="1">
    <citation type="journal article" date="2016" name="Nat. Genet.">
        <title>A high-quality carrot genome assembly provides new insights into carotenoid accumulation and asterid genome evolution.</title>
        <authorList>
            <person name="Iorizzo M."/>
            <person name="Ellison S."/>
            <person name="Senalik D."/>
            <person name="Zeng P."/>
            <person name="Satapoomin P."/>
            <person name="Huang J."/>
            <person name="Bowman M."/>
            <person name="Iovene M."/>
            <person name="Sanseverino W."/>
            <person name="Cavagnaro P."/>
            <person name="Yildiz M."/>
            <person name="Macko-Podgorni A."/>
            <person name="Moranska E."/>
            <person name="Grzebelus E."/>
            <person name="Grzebelus D."/>
            <person name="Ashrafi H."/>
            <person name="Zheng Z."/>
            <person name="Cheng S."/>
            <person name="Spooner D."/>
            <person name="Van Deynze A."/>
            <person name="Simon P."/>
        </authorList>
    </citation>
    <scope>NUCLEOTIDE SEQUENCE</scope>
    <source>
        <tissue evidence="1">Leaf</tissue>
    </source>
</reference>
<sequence>MYKVGECLQDLLKAWKEFVSSQANKSSESFENGVTLEMRIPAEHVTATNRQVRGNRLWGTDIYTDDSDIVAVLMHLGYCRTTASPPPSALQELRAVIRLLPPQKCYLSSLRNDIRSRAWGAPTECSYRVESCCIIKRGGGTINLDPCTSPIEPTLAPMVVEKTMTTRAAAANASKQQRFAQEVMIQFNLCNEPWIMYSINAVADRGLEKPLFTSARLKMGEVLYLENHACRYELCFVKEKVVKRETKDPANIAESESIDLFRWSRCKKPLPQELMLSLGIPLPLENVEVLEDNLEWEDINWSPSGVWIAGKEYPLNRVHFLAPKK</sequence>
<evidence type="ECO:0000313" key="2">
    <source>
        <dbReference type="Proteomes" id="UP000077755"/>
    </source>
</evidence>
<accession>A0AAF0XFP8</accession>
<keyword evidence="2" id="KW-1185">Reference proteome</keyword>
<protein>
    <submittedName>
        <fullName evidence="1">Uncharacterized protein</fullName>
    </submittedName>
</protein>
<dbReference type="Proteomes" id="UP000077755">
    <property type="component" value="Chromosome 6"/>
</dbReference>
<name>A0AAF0XFP8_DAUCS</name>
<dbReference type="Pfam" id="PF08642">
    <property type="entry name" value="Rxt3"/>
    <property type="match status" value="1"/>
</dbReference>
<organism evidence="1 2">
    <name type="scientific">Daucus carota subsp. sativus</name>
    <name type="common">Carrot</name>
    <dbReference type="NCBI Taxonomy" id="79200"/>
    <lineage>
        <taxon>Eukaryota</taxon>
        <taxon>Viridiplantae</taxon>
        <taxon>Streptophyta</taxon>
        <taxon>Embryophyta</taxon>
        <taxon>Tracheophyta</taxon>
        <taxon>Spermatophyta</taxon>
        <taxon>Magnoliopsida</taxon>
        <taxon>eudicotyledons</taxon>
        <taxon>Gunneridae</taxon>
        <taxon>Pentapetalae</taxon>
        <taxon>asterids</taxon>
        <taxon>campanulids</taxon>
        <taxon>Apiales</taxon>
        <taxon>Apiaceae</taxon>
        <taxon>Apioideae</taxon>
        <taxon>Scandiceae</taxon>
        <taxon>Daucinae</taxon>
        <taxon>Daucus</taxon>
        <taxon>Daucus sect. Daucus</taxon>
    </lineage>
</organism>
<dbReference type="SUPFAM" id="SSF69848">
    <property type="entry name" value="LCCL domain"/>
    <property type="match status" value="1"/>
</dbReference>
<proteinExistence type="predicted"/>
<dbReference type="InterPro" id="IPR013951">
    <property type="entry name" value="Rxt3"/>
</dbReference>
<dbReference type="AlphaFoldDB" id="A0AAF0XFP8"/>
<dbReference type="EMBL" id="CP093348">
    <property type="protein sequence ID" value="WOH07108.1"/>
    <property type="molecule type" value="Genomic_DNA"/>
</dbReference>
<gene>
    <name evidence="1" type="ORF">DCAR_0626537</name>
</gene>
<dbReference type="InterPro" id="IPR036609">
    <property type="entry name" value="LCCL_sf"/>
</dbReference>
<reference evidence="1" key="2">
    <citation type="submission" date="2022-03" db="EMBL/GenBank/DDBJ databases">
        <title>Draft title - Genomic analysis of global carrot germplasm unveils the trajectory of domestication and the origin of high carotenoid orange carrot.</title>
        <authorList>
            <person name="Iorizzo M."/>
            <person name="Ellison S."/>
            <person name="Senalik D."/>
            <person name="Macko-Podgorni A."/>
            <person name="Grzebelus D."/>
            <person name="Bostan H."/>
            <person name="Rolling W."/>
            <person name="Curaba J."/>
            <person name="Simon P."/>
        </authorList>
    </citation>
    <scope>NUCLEOTIDE SEQUENCE</scope>
    <source>
        <tissue evidence="1">Leaf</tissue>
    </source>
</reference>
<evidence type="ECO:0000313" key="1">
    <source>
        <dbReference type="EMBL" id="WOH07108.1"/>
    </source>
</evidence>
<dbReference type="Gene3D" id="2.170.130.20">
    <property type="entry name" value="LCCL-like domain"/>
    <property type="match status" value="1"/>
</dbReference>